<keyword evidence="1" id="KW-0234">DNA repair</keyword>
<dbReference type="GO" id="GO:0016746">
    <property type="term" value="F:acyltransferase activity"/>
    <property type="evidence" value="ECO:0007669"/>
    <property type="project" value="InterPro"/>
</dbReference>
<feature type="domain" description="DNA helicase Pif1-like DEAD-box helicase" evidence="3">
    <location>
        <begin position="81"/>
        <end position="224"/>
    </location>
</feature>
<dbReference type="OrthoDB" id="6377339at2759"/>
<feature type="transmembrane region" description="Helical" evidence="2">
    <location>
        <begin position="454"/>
        <end position="479"/>
    </location>
</feature>
<comment type="catalytic activity">
    <reaction evidence="1">
        <text>ATP + H2O = ADP + phosphate + H(+)</text>
        <dbReference type="Rhea" id="RHEA:13065"/>
        <dbReference type="ChEBI" id="CHEBI:15377"/>
        <dbReference type="ChEBI" id="CHEBI:15378"/>
        <dbReference type="ChEBI" id="CHEBI:30616"/>
        <dbReference type="ChEBI" id="CHEBI:43474"/>
        <dbReference type="ChEBI" id="CHEBI:456216"/>
        <dbReference type="EC" id="5.6.2.3"/>
    </reaction>
</comment>
<keyword evidence="2" id="KW-1133">Transmembrane helix</keyword>
<dbReference type="Gene3D" id="3.40.50.300">
    <property type="entry name" value="P-loop containing nucleotide triphosphate hydrolases"/>
    <property type="match status" value="1"/>
</dbReference>
<dbReference type="SUPFAM" id="SSF52540">
    <property type="entry name" value="P-loop containing nucleoside triphosphate hydrolases"/>
    <property type="match status" value="1"/>
</dbReference>
<keyword evidence="2" id="KW-0812">Transmembrane</keyword>
<evidence type="ECO:0000256" key="2">
    <source>
        <dbReference type="SAM" id="Phobius"/>
    </source>
</evidence>
<organism evidence="4 5">
    <name type="scientific">Daphnia magna</name>
    <dbReference type="NCBI Taxonomy" id="35525"/>
    <lineage>
        <taxon>Eukaryota</taxon>
        <taxon>Metazoa</taxon>
        <taxon>Ecdysozoa</taxon>
        <taxon>Arthropoda</taxon>
        <taxon>Crustacea</taxon>
        <taxon>Branchiopoda</taxon>
        <taxon>Diplostraca</taxon>
        <taxon>Cladocera</taxon>
        <taxon>Anomopoda</taxon>
        <taxon>Daphniidae</taxon>
        <taxon>Daphnia</taxon>
    </lineage>
</organism>
<keyword evidence="1" id="KW-0378">Hydrolase</keyword>
<dbReference type="Proteomes" id="UP000076858">
    <property type="component" value="Unassembled WGS sequence"/>
</dbReference>
<protein>
    <recommendedName>
        <fullName evidence="1">ATP-dependent DNA helicase</fullName>
        <ecNumber evidence="1">5.6.2.3</ecNumber>
    </recommendedName>
</protein>
<comment type="cofactor">
    <cofactor evidence="1">
        <name>Mg(2+)</name>
        <dbReference type="ChEBI" id="CHEBI:18420"/>
    </cofactor>
</comment>
<dbReference type="AlphaFoldDB" id="A0A165AIQ8"/>
<evidence type="ECO:0000259" key="3">
    <source>
        <dbReference type="Pfam" id="PF05970"/>
    </source>
</evidence>
<keyword evidence="2" id="KW-0472">Membrane</keyword>
<comment type="caution">
    <text evidence="4">The sequence shown here is derived from an EMBL/GenBank/DDBJ whole genome shotgun (WGS) entry which is preliminary data.</text>
</comment>
<evidence type="ECO:0000313" key="5">
    <source>
        <dbReference type="Proteomes" id="UP000076858"/>
    </source>
</evidence>
<keyword evidence="1" id="KW-0347">Helicase</keyword>
<dbReference type="GO" id="GO:0016020">
    <property type="term" value="C:membrane"/>
    <property type="evidence" value="ECO:0007669"/>
    <property type="project" value="InterPro"/>
</dbReference>
<keyword evidence="1" id="KW-0547">Nucleotide-binding</keyword>
<comment type="similarity">
    <text evidence="1">Belongs to the helicase family.</text>
</comment>
<dbReference type="InterPro" id="IPR027417">
    <property type="entry name" value="P-loop_NTPase"/>
</dbReference>
<dbReference type="InterPro" id="IPR009447">
    <property type="entry name" value="PIGW/GWT1"/>
</dbReference>
<dbReference type="PANTHER" id="PTHR47642">
    <property type="entry name" value="ATP-DEPENDENT DNA HELICASE"/>
    <property type="match status" value="1"/>
</dbReference>
<dbReference type="Pfam" id="PF05970">
    <property type="entry name" value="PIF1"/>
    <property type="match status" value="1"/>
</dbReference>
<dbReference type="Pfam" id="PF06423">
    <property type="entry name" value="GWT1"/>
    <property type="match status" value="1"/>
</dbReference>
<dbReference type="GO" id="GO:0043139">
    <property type="term" value="F:5'-3' DNA helicase activity"/>
    <property type="evidence" value="ECO:0007669"/>
    <property type="project" value="UniProtKB-EC"/>
</dbReference>
<evidence type="ECO:0000256" key="1">
    <source>
        <dbReference type="RuleBase" id="RU363044"/>
    </source>
</evidence>
<keyword evidence="1" id="KW-0227">DNA damage</keyword>
<dbReference type="GO" id="GO:0006310">
    <property type="term" value="P:DNA recombination"/>
    <property type="evidence" value="ECO:0007669"/>
    <property type="project" value="UniProtKB-KW"/>
</dbReference>
<sequence>MFMKLNGLKYLDSNENENYDDVTLQVSDDVITSNQPRNISNEYNVVDENQLNRGQKLVFDCCKTYFQAKREADMHGYEIENPIHILVHGGPGTGKSFLTRCINNAAQEMEMEYSIMCVAFTGIAAANLPNGRTIHNHFNFTISDLKKSIFVPDLSTDKLNQLRSRLTTSKLILLVIDEISYISPEALGQIDNRLRQLMGKPESPFGGIAVLLMGDFYQLPPVSEPFNLYSATMKLLVDRKEIENGDPGPRTRGALLFSQFRKFELSQQMRAADDAIHTAMLNQMRTPDPGCRYINSEHLASIKILTTNDIQEDNLWQWAPVVVTSNKERVLINNSQSKCWALQKKTPRFIWEIPLVGDLASSITTSIHQHIYKTILALKGCFVAGAPGYLTQNINPSLGLSNGTPVNYHSLTLSPLEDMHSVMEMMLACHLYVFCCESLLGIPSRRLANTSFCLWMLTYNLIIMATYLLVDLLLVTFDIQQEIKNTADTSSLPVFREPYLLRFINYNGLAFFLLANFLTGLVNMTFDTIHMTPMASVVLLFSYCTVLCLCVASMYLWRMRI</sequence>
<keyword evidence="1" id="KW-0233">DNA recombination</keyword>
<dbReference type="GO" id="GO:0016887">
    <property type="term" value="F:ATP hydrolysis activity"/>
    <property type="evidence" value="ECO:0007669"/>
    <property type="project" value="RHEA"/>
</dbReference>
<accession>A0A165AIQ8</accession>
<dbReference type="EMBL" id="LRGB01000605">
    <property type="protein sequence ID" value="KZS17721.1"/>
    <property type="molecule type" value="Genomic_DNA"/>
</dbReference>
<reference evidence="4 5" key="1">
    <citation type="submission" date="2016-03" db="EMBL/GenBank/DDBJ databases">
        <title>EvidentialGene: Evidence-directed Construction of Genes on Genomes.</title>
        <authorList>
            <person name="Gilbert D.G."/>
            <person name="Choi J.-H."/>
            <person name="Mockaitis K."/>
            <person name="Colbourne J."/>
            <person name="Pfrender M."/>
        </authorList>
    </citation>
    <scope>NUCLEOTIDE SEQUENCE [LARGE SCALE GENOMIC DNA]</scope>
    <source>
        <strain evidence="4 5">Xinb3</strain>
        <tissue evidence="4">Complete organism</tissue>
    </source>
</reference>
<feature type="transmembrane region" description="Helical" evidence="2">
    <location>
        <begin position="534"/>
        <end position="557"/>
    </location>
</feature>
<name>A0A165AIQ8_9CRUS</name>
<keyword evidence="5" id="KW-1185">Reference proteome</keyword>
<evidence type="ECO:0000313" key="4">
    <source>
        <dbReference type="EMBL" id="KZS17721.1"/>
    </source>
</evidence>
<gene>
    <name evidence="4" type="ORF">APZ42_016255</name>
</gene>
<dbReference type="GO" id="GO:0005524">
    <property type="term" value="F:ATP binding"/>
    <property type="evidence" value="ECO:0007669"/>
    <property type="project" value="UniProtKB-KW"/>
</dbReference>
<dbReference type="InterPro" id="IPR010285">
    <property type="entry name" value="DNA_helicase_pif1-like_DEAD"/>
</dbReference>
<dbReference type="InterPro" id="IPR051055">
    <property type="entry name" value="PIF1_helicase"/>
</dbReference>
<dbReference type="STRING" id="35525.A0A165AIQ8"/>
<dbReference type="GO" id="GO:0000723">
    <property type="term" value="P:telomere maintenance"/>
    <property type="evidence" value="ECO:0007669"/>
    <property type="project" value="InterPro"/>
</dbReference>
<dbReference type="EC" id="5.6.2.3" evidence="1"/>
<dbReference type="GO" id="GO:0006506">
    <property type="term" value="P:GPI anchor biosynthetic process"/>
    <property type="evidence" value="ECO:0007669"/>
    <property type="project" value="InterPro"/>
</dbReference>
<proteinExistence type="inferred from homology"/>
<keyword evidence="1" id="KW-0067">ATP-binding</keyword>
<dbReference type="GO" id="GO:0006281">
    <property type="term" value="P:DNA repair"/>
    <property type="evidence" value="ECO:0007669"/>
    <property type="project" value="UniProtKB-KW"/>
</dbReference>
<feature type="transmembrane region" description="Helical" evidence="2">
    <location>
        <begin position="499"/>
        <end position="522"/>
    </location>
</feature>